<protein>
    <recommendedName>
        <fullName evidence="3">Transposase</fullName>
    </recommendedName>
</protein>
<organism evidence="1 2">
    <name type="scientific">Acidithiobacillus ferrivorans</name>
    <dbReference type="NCBI Taxonomy" id="160808"/>
    <lineage>
        <taxon>Bacteria</taxon>
        <taxon>Pseudomonadati</taxon>
        <taxon>Pseudomonadota</taxon>
        <taxon>Acidithiobacillia</taxon>
        <taxon>Acidithiobacillales</taxon>
        <taxon>Acidithiobacillaceae</taxon>
        <taxon>Acidithiobacillus</taxon>
    </lineage>
</organism>
<dbReference type="Proteomes" id="UP000193925">
    <property type="component" value="Chromosome AFERRI"/>
</dbReference>
<evidence type="ECO:0000313" key="2">
    <source>
        <dbReference type="Proteomes" id="UP000193925"/>
    </source>
</evidence>
<sequence>MSSVEPDQTHGLTTHTLQRTFASSSGLALALFRGLFIELTTPHFGKDARFFTGTFKTPQRNFEGLIFFDANSWHRRIPTSLDIGNDKGRDYRQIKRHSQKTLVARKDTAA</sequence>
<evidence type="ECO:0008006" key="3">
    <source>
        <dbReference type="Google" id="ProtNLM"/>
    </source>
</evidence>
<keyword evidence="2" id="KW-1185">Reference proteome</keyword>
<dbReference type="EMBL" id="LT841305">
    <property type="protein sequence ID" value="SMH65447.1"/>
    <property type="molecule type" value="Genomic_DNA"/>
</dbReference>
<gene>
    <name evidence="1" type="ORF">AFERRI_20229</name>
</gene>
<evidence type="ECO:0000313" key="1">
    <source>
        <dbReference type="EMBL" id="SMH65447.1"/>
    </source>
</evidence>
<accession>A0ABY1MNS3</accession>
<proteinExistence type="predicted"/>
<reference evidence="1 2" key="1">
    <citation type="submission" date="2017-03" db="EMBL/GenBank/DDBJ databases">
        <authorList>
            <person name="Regsiter A."/>
            <person name="William W."/>
        </authorList>
    </citation>
    <scope>NUCLEOTIDE SEQUENCE [LARGE SCALE GENOMIC DNA]</scope>
    <source>
        <strain evidence="1">PRJEB5721</strain>
    </source>
</reference>
<name>A0ABY1MNS3_9PROT</name>